<dbReference type="Pfam" id="PF00385">
    <property type="entry name" value="Chromo"/>
    <property type="match status" value="1"/>
</dbReference>
<evidence type="ECO:0000313" key="6">
    <source>
        <dbReference type="Proteomes" id="UP000008909"/>
    </source>
</evidence>
<dbReference type="PROSITE" id="PS00598">
    <property type="entry name" value="CHROMO_1"/>
    <property type="match status" value="1"/>
</dbReference>
<feature type="region of interest" description="Disordered" evidence="3">
    <location>
        <begin position="213"/>
        <end position="232"/>
    </location>
</feature>
<evidence type="ECO:0000256" key="2">
    <source>
        <dbReference type="ARBA" id="ARBA00023242"/>
    </source>
</evidence>
<feature type="region of interest" description="Disordered" evidence="3">
    <location>
        <begin position="1029"/>
        <end position="1048"/>
    </location>
</feature>
<feature type="compositionally biased region" description="Low complexity" evidence="3">
    <location>
        <begin position="487"/>
        <end position="503"/>
    </location>
</feature>
<feature type="compositionally biased region" description="Low complexity" evidence="3">
    <location>
        <begin position="782"/>
        <end position="802"/>
    </location>
</feature>
<dbReference type="AlphaFoldDB" id="H2KSJ9"/>
<dbReference type="GO" id="GO:0003682">
    <property type="term" value="F:chromatin binding"/>
    <property type="evidence" value="ECO:0007669"/>
    <property type="project" value="TreeGrafter"/>
</dbReference>
<feature type="compositionally biased region" description="Polar residues" evidence="3">
    <location>
        <begin position="931"/>
        <end position="941"/>
    </location>
</feature>
<dbReference type="InterPro" id="IPR023780">
    <property type="entry name" value="Chromo_domain"/>
</dbReference>
<feature type="region of interest" description="Disordered" evidence="3">
    <location>
        <begin position="700"/>
        <end position="765"/>
    </location>
</feature>
<gene>
    <name evidence="5" type="ORF">CLF_109559</name>
</gene>
<feature type="region of interest" description="Disordered" evidence="3">
    <location>
        <begin position="245"/>
        <end position="307"/>
    </location>
</feature>
<feature type="compositionally biased region" description="Low complexity" evidence="3">
    <location>
        <begin position="815"/>
        <end position="825"/>
    </location>
</feature>
<dbReference type="PROSITE" id="PS50013">
    <property type="entry name" value="CHROMO_2"/>
    <property type="match status" value="1"/>
</dbReference>
<dbReference type="InterPro" id="IPR052458">
    <property type="entry name" value="PcG_PRC1-like_component"/>
</dbReference>
<accession>H2KSJ9</accession>
<dbReference type="InterPro" id="IPR023779">
    <property type="entry name" value="Chromodomain_CS"/>
</dbReference>
<proteinExistence type="predicted"/>
<keyword evidence="2" id="KW-0539">Nucleus</keyword>
<dbReference type="EMBL" id="DF143420">
    <property type="protein sequence ID" value="GAA27739.2"/>
    <property type="molecule type" value="Genomic_DNA"/>
</dbReference>
<feature type="compositionally biased region" description="Low complexity" evidence="3">
    <location>
        <begin position="1029"/>
        <end position="1044"/>
    </location>
</feature>
<dbReference type="Proteomes" id="UP000008909">
    <property type="component" value="Unassembled WGS sequence"/>
</dbReference>
<feature type="compositionally biased region" description="Polar residues" evidence="3">
    <location>
        <begin position="891"/>
        <end position="902"/>
    </location>
</feature>
<evidence type="ECO:0000313" key="5">
    <source>
        <dbReference type="EMBL" id="GAA27739.2"/>
    </source>
</evidence>
<dbReference type="PANTHER" id="PTHR46389">
    <property type="entry name" value="POLYCOMB GROUP PROTEIN PC"/>
    <property type="match status" value="1"/>
</dbReference>
<dbReference type="Gene3D" id="2.40.50.40">
    <property type="match status" value="1"/>
</dbReference>
<reference evidence="5" key="1">
    <citation type="journal article" date="2011" name="Genome Biol.">
        <title>The draft genome of the carcinogenic human liver fluke Clonorchis sinensis.</title>
        <authorList>
            <person name="Wang X."/>
            <person name="Chen W."/>
            <person name="Huang Y."/>
            <person name="Sun J."/>
            <person name="Men J."/>
            <person name="Liu H."/>
            <person name="Luo F."/>
            <person name="Guo L."/>
            <person name="Lv X."/>
            <person name="Deng C."/>
            <person name="Zhou C."/>
            <person name="Fan Y."/>
            <person name="Li X."/>
            <person name="Huang L."/>
            <person name="Hu Y."/>
            <person name="Liang C."/>
            <person name="Hu X."/>
            <person name="Xu J."/>
            <person name="Yu X."/>
        </authorList>
    </citation>
    <scope>NUCLEOTIDE SEQUENCE [LARGE SCALE GENOMIC DNA]</scope>
    <source>
        <strain evidence="5">Henan</strain>
    </source>
</reference>
<sequence>MEKSRSRKSDVYRVERLVAKRQNGRRVEYLVKWKNWSEINNTWEPEKNILDKRLIESYLRSEKRKQRRKFAATSGKERAASKKDVCPTENVPPSCTDSKHPLTLSVGNVASPSTASGPHSHLTNSKTSQSSPSPASPILSTHHSPEVDTQLTTQCAALYSKSPTSPSHQTSSGTSSWDSVNWLPERRFRPSTLMVAAASASAANAAAALASSRTTGKQLSSPSSTGSTGSVSTAVRQMITTGELAVSAEQPDHLPSTPTASVTLSEDRPKIRITIPRDRILPCPPPGVSSNSSSSSQNSSQLTASSSSIVAEDELGQASFISDTEQHSSTFLAPTELPRRAPSNSSPTSVISLRTPDLLINPSIPASAPSSPKWNIRTKEVNSPPAALPRFVLHTPSLDPTIYRKRQCEASISSTLGDYSVSQQQQHQQQQSTKKRKHCEKKEKRKRRRDHDPSSPYSRSRSEVDADFAEHAPGYPLNGVKIRRRSGSTTSSLSSESCLPTSPKSVDEAPRLAPLRIQLPRPLTVHSVADQERQPLSLGKKLPAFLVSSRGNQLRESGFGNSPLDKAKLKNVLSPDSKRLRLVQEICVTDVTVGGLTISIKECSGPENFFGVPSNQLVQWDSSQFENQPSWPSLGYKSPPNVVPAPCLISRNSKVLSSYANDGATGCVDENVAPNSMFEGSTDPRASQVLTAPDVRELSTITEESTITNSSLSTKPSPTPLFSSPFPKLEETTDDTNQDKPPASSLELPVVTKSEPNSGVDIQPSSSTSVLLLEATEAAVRSAAEAPSSPGLLLPPRRSSTPIDRSPASPIRPWTPVGSGSSVTSSPPKIVFTPISTCTTPASACSTAAKSVTPAIGSGTLNSRLKVMKPTVPNTVKPVTSQSNQICRLATSSNSRLSFSSETSRKPQKTKQFSRFSTNPLPSRSGGLRTPKSTSLYLPSTVTSNDPASVYTFPDSSPTHNLSPRSSATCFPTTVLPKPTRRPQAQPFTPGTFDGLRTPESLPTVVVSFPSLMTESLVGSMGIPCTSLSSSNSTNLSSSHKSSNGPTVTTTLGSDLSLYLPQPSLPVFYSDPTGTNSMAAVGSFPVSGTTFVSQPSLSAHPSWQSLLPNSLTSLIPSGLMPTDSSLLASLGPFPLPAVTTSDFSTQLQLASLMAVAVGNGSAFTTTSGPEFFPVANPVLPSIADEGPMDLSAKR</sequence>
<feature type="region of interest" description="Disordered" evidence="3">
    <location>
        <begin position="160"/>
        <end position="179"/>
    </location>
</feature>
<feature type="region of interest" description="Disordered" evidence="3">
    <location>
        <begin position="891"/>
        <end position="941"/>
    </location>
</feature>
<feature type="compositionally biased region" description="Low complexity" evidence="3">
    <location>
        <begin position="700"/>
        <end position="727"/>
    </location>
</feature>
<feature type="region of interest" description="Disordered" evidence="3">
    <location>
        <begin position="63"/>
        <end position="143"/>
    </location>
</feature>
<dbReference type="SMART" id="SM00298">
    <property type="entry name" value="CHROMO"/>
    <property type="match status" value="1"/>
</dbReference>
<evidence type="ECO:0000256" key="3">
    <source>
        <dbReference type="SAM" id="MobiDB-lite"/>
    </source>
</evidence>
<organism evidence="5 6">
    <name type="scientific">Clonorchis sinensis</name>
    <name type="common">Chinese liver fluke</name>
    <dbReference type="NCBI Taxonomy" id="79923"/>
    <lineage>
        <taxon>Eukaryota</taxon>
        <taxon>Metazoa</taxon>
        <taxon>Spiralia</taxon>
        <taxon>Lophotrochozoa</taxon>
        <taxon>Platyhelminthes</taxon>
        <taxon>Trematoda</taxon>
        <taxon>Digenea</taxon>
        <taxon>Opisthorchiida</taxon>
        <taxon>Opisthorchiata</taxon>
        <taxon>Opisthorchiidae</taxon>
        <taxon>Clonorchis</taxon>
    </lineage>
</organism>
<feature type="compositionally biased region" description="Polar residues" evidence="3">
    <location>
        <begin position="105"/>
        <end position="117"/>
    </location>
</feature>
<dbReference type="GO" id="GO:0000785">
    <property type="term" value="C:chromatin"/>
    <property type="evidence" value="ECO:0007669"/>
    <property type="project" value="TreeGrafter"/>
</dbReference>
<feature type="compositionally biased region" description="Polar residues" evidence="3">
    <location>
        <begin position="955"/>
        <end position="972"/>
    </location>
</feature>
<feature type="compositionally biased region" description="Basic and acidic residues" evidence="3">
    <location>
        <begin position="265"/>
        <end position="280"/>
    </location>
</feature>
<reference key="2">
    <citation type="submission" date="2011-10" db="EMBL/GenBank/DDBJ databases">
        <title>The genome and transcriptome sequence of Clonorchis sinensis provide insights into the carcinogenic liver fluke.</title>
        <authorList>
            <person name="Wang X."/>
            <person name="Huang Y."/>
            <person name="Chen W."/>
            <person name="Liu H."/>
            <person name="Guo L."/>
            <person name="Chen Y."/>
            <person name="Luo F."/>
            <person name="Zhou W."/>
            <person name="Sun J."/>
            <person name="Mao Q."/>
            <person name="Liang P."/>
            <person name="Zhou C."/>
            <person name="Tian Y."/>
            <person name="Men J."/>
            <person name="Lv X."/>
            <person name="Huang L."/>
            <person name="Zhou J."/>
            <person name="Hu Y."/>
            <person name="Li R."/>
            <person name="Zhang F."/>
            <person name="Lei H."/>
            <person name="Li X."/>
            <person name="Hu X."/>
            <person name="Liang C."/>
            <person name="Xu J."/>
            <person name="Wu Z."/>
            <person name="Yu X."/>
        </authorList>
    </citation>
    <scope>NUCLEOTIDE SEQUENCE</scope>
    <source>
        <strain>Henan</strain>
    </source>
</reference>
<feature type="compositionally biased region" description="Basic and acidic residues" evidence="3">
    <location>
        <begin position="75"/>
        <end position="86"/>
    </location>
</feature>
<evidence type="ECO:0000256" key="1">
    <source>
        <dbReference type="ARBA" id="ARBA00004123"/>
    </source>
</evidence>
<dbReference type="InterPro" id="IPR033773">
    <property type="entry name" value="CBX7_C"/>
</dbReference>
<feature type="compositionally biased region" description="Low complexity" evidence="3">
    <location>
        <begin position="220"/>
        <end position="232"/>
    </location>
</feature>
<feature type="region of interest" description="Disordered" evidence="3">
    <location>
        <begin position="955"/>
        <end position="996"/>
    </location>
</feature>
<feature type="compositionally biased region" description="Low complexity" evidence="3">
    <location>
        <begin position="289"/>
        <end position="307"/>
    </location>
</feature>
<feature type="compositionally biased region" description="Basic residues" evidence="3">
    <location>
        <begin position="433"/>
        <end position="449"/>
    </location>
</feature>
<evidence type="ECO:0000259" key="4">
    <source>
        <dbReference type="PROSITE" id="PS50013"/>
    </source>
</evidence>
<keyword evidence="6" id="KW-1185">Reference proteome</keyword>
<dbReference type="Pfam" id="PF17218">
    <property type="entry name" value="CBX7_C"/>
    <property type="match status" value="1"/>
</dbReference>
<feature type="region of interest" description="Disordered" evidence="3">
    <location>
        <begin position="782"/>
        <end position="825"/>
    </location>
</feature>
<comment type="subcellular location">
    <subcellularLocation>
        <location evidence="1">Nucleus</location>
    </subcellularLocation>
</comment>
<dbReference type="SUPFAM" id="SSF54160">
    <property type="entry name" value="Chromo domain-like"/>
    <property type="match status" value="1"/>
</dbReference>
<dbReference type="GO" id="GO:0035102">
    <property type="term" value="C:PRC1 complex"/>
    <property type="evidence" value="ECO:0007669"/>
    <property type="project" value="TreeGrafter"/>
</dbReference>
<dbReference type="GO" id="GO:0000122">
    <property type="term" value="P:negative regulation of transcription by RNA polymerase II"/>
    <property type="evidence" value="ECO:0007669"/>
    <property type="project" value="TreeGrafter"/>
</dbReference>
<dbReference type="InterPro" id="IPR016197">
    <property type="entry name" value="Chromo-like_dom_sf"/>
</dbReference>
<feature type="region of interest" description="Disordered" evidence="3">
    <location>
        <begin position="419"/>
        <end position="511"/>
    </location>
</feature>
<name>H2KSJ9_CLOSI</name>
<feature type="compositionally biased region" description="Basic and acidic residues" evidence="3">
    <location>
        <begin position="460"/>
        <end position="470"/>
    </location>
</feature>
<dbReference type="InterPro" id="IPR000953">
    <property type="entry name" value="Chromo/chromo_shadow_dom"/>
</dbReference>
<dbReference type="PANTHER" id="PTHR46389:SF3">
    <property type="entry name" value="POLYCOMB GROUP PROTEIN PC"/>
    <property type="match status" value="1"/>
</dbReference>
<protein>
    <submittedName>
        <fullName evidence="5">Chromobox protein homolog 2</fullName>
    </submittedName>
</protein>
<feature type="domain" description="Chromo" evidence="4">
    <location>
        <begin position="12"/>
        <end position="70"/>
    </location>
</feature>
<feature type="compositionally biased region" description="Low complexity" evidence="3">
    <location>
        <begin position="123"/>
        <end position="141"/>
    </location>
</feature>
<feature type="compositionally biased region" description="Polar residues" evidence="3">
    <location>
        <begin position="910"/>
        <end position="922"/>
    </location>
</feature>